<proteinExistence type="predicted"/>
<dbReference type="Proteomes" id="UP000256779">
    <property type="component" value="Unassembled WGS sequence"/>
</dbReference>
<comment type="caution">
    <text evidence="2">The sequence shown here is derived from an EMBL/GenBank/DDBJ whole genome shotgun (WGS) entry which is preliminary data.</text>
</comment>
<protein>
    <submittedName>
        <fullName evidence="2">Uncharacterized protein</fullName>
    </submittedName>
</protein>
<keyword evidence="1" id="KW-0175">Coiled coil</keyword>
<evidence type="ECO:0000256" key="1">
    <source>
        <dbReference type="SAM" id="Coils"/>
    </source>
</evidence>
<organism evidence="2 3">
    <name type="scientific">Marinoscillum furvescens DSM 4134</name>
    <dbReference type="NCBI Taxonomy" id="1122208"/>
    <lineage>
        <taxon>Bacteria</taxon>
        <taxon>Pseudomonadati</taxon>
        <taxon>Bacteroidota</taxon>
        <taxon>Cytophagia</taxon>
        <taxon>Cytophagales</taxon>
        <taxon>Reichenbachiellaceae</taxon>
        <taxon>Marinoscillum</taxon>
    </lineage>
</organism>
<accession>A0A3D9L522</accession>
<gene>
    <name evidence="2" type="ORF">C7460_104143</name>
</gene>
<feature type="coiled-coil region" evidence="1">
    <location>
        <begin position="6"/>
        <end position="33"/>
    </location>
</feature>
<evidence type="ECO:0000313" key="2">
    <source>
        <dbReference type="EMBL" id="REE01123.1"/>
    </source>
</evidence>
<sequence length="72" mass="8133">MTKREKQKILRTIQKAEDKYRVAESEISALTKFVQPYFDKEVSVCPSPDDGAIITDDKGTIGISLRDFINAL</sequence>
<dbReference type="AlphaFoldDB" id="A0A3D9L522"/>
<reference evidence="2 3" key="1">
    <citation type="submission" date="2018-07" db="EMBL/GenBank/DDBJ databases">
        <title>Genomic Encyclopedia of Type Strains, Phase IV (KMG-IV): sequencing the most valuable type-strain genomes for metagenomic binning, comparative biology and taxonomic classification.</title>
        <authorList>
            <person name="Goeker M."/>
        </authorList>
    </citation>
    <scope>NUCLEOTIDE SEQUENCE [LARGE SCALE GENOMIC DNA]</scope>
    <source>
        <strain evidence="2 3">DSM 4134</strain>
    </source>
</reference>
<keyword evidence="3" id="KW-1185">Reference proteome</keyword>
<dbReference type="RefSeq" id="WP_115867211.1">
    <property type="nucleotide sequence ID" value="NZ_QREG01000004.1"/>
</dbReference>
<name>A0A3D9L522_MARFU</name>
<dbReference type="EMBL" id="QREG01000004">
    <property type="protein sequence ID" value="REE01123.1"/>
    <property type="molecule type" value="Genomic_DNA"/>
</dbReference>
<evidence type="ECO:0000313" key="3">
    <source>
        <dbReference type="Proteomes" id="UP000256779"/>
    </source>
</evidence>